<evidence type="ECO:0000256" key="2">
    <source>
        <dbReference type="ARBA" id="ARBA00022614"/>
    </source>
</evidence>
<evidence type="ECO:0000313" key="11">
    <source>
        <dbReference type="Proteomes" id="UP000215914"/>
    </source>
</evidence>
<keyword evidence="7" id="KW-0472">Membrane</keyword>
<dbReference type="GO" id="GO:0004674">
    <property type="term" value="F:protein serine/threonine kinase activity"/>
    <property type="evidence" value="ECO:0007669"/>
    <property type="project" value="UniProtKB-KW"/>
</dbReference>
<evidence type="ECO:0000256" key="1">
    <source>
        <dbReference type="ARBA" id="ARBA00004479"/>
    </source>
</evidence>
<dbReference type="InterPro" id="IPR001611">
    <property type="entry name" value="Leu-rich_rpt"/>
</dbReference>
<dbReference type="SUPFAM" id="SSF52058">
    <property type="entry name" value="L domain-like"/>
    <property type="match status" value="1"/>
</dbReference>
<dbReference type="InParanoid" id="A0A251S5V1"/>
<keyword evidence="6" id="KW-1133">Transmembrane helix</keyword>
<gene>
    <name evidence="10" type="ORF">HannXRQ_Chr15g0469891</name>
    <name evidence="9" type="ORF">HanXRQr2_Chr15g0678751</name>
</gene>
<sequence>MLSDLASIDLSSNSFESSMPDLLCNLSSLVHLDISENKVSGPIPQSIGLLLRLEYLFLSWNQLSGNIPMSVGQLSKLKSLDLSYNPLVGVLFETHFTKLKNLNYFRLSGNSLLLNFSSGWIPPFQLQAFDASSNCNFFTLICV</sequence>
<dbReference type="InterPro" id="IPR046956">
    <property type="entry name" value="RLP23-like"/>
</dbReference>
<keyword evidence="11" id="KW-1185">Reference proteome</keyword>
<reference evidence="10" key="2">
    <citation type="submission" date="2017-02" db="EMBL/GenBank/DDBJ databases">
        <title>Sunflower complete genome.</title>
        <authorList>
            <person name="Langlade N."/>
            <person name="Munos S."/>
        </authorList>
    </citation>
    <scope>NUCLEOTIDE SEQUENCE [LARGE SCALE GENOMIC DNA]</scope>
    <source>
        <tissue evidence="10">Leaves</tissue>
    </source>
</reference>
<keyword evidence="9" id="KW-0418">Kinase</keyword>
<dbReference type="InterPro" id="IPR032675">
    <property type="entry name" value="LRR_dom_sf"/>
</dbReference>
<evidence type="ECO:0000256" key="6">
    <source>
        <dbReference type="ARBA" id="ARBA00022989"/>
    </source>
</evidence>
<evidence type="ECO:0000313" key="9">
    <source>
        <dbReference type="EMBL" id="KAF5763308.1"/>
    </source>
</evidence>
<dbReference type="PANTHER" id="PTHR48063:SF106">
    <property type="entry name" value="LEUCINE-RICH REPEAT DOMAIN, L DOMAIN-LIKE PROTEIN-RELATED"/>
    <property type="match status" value="1"/>
</dbReference>
<dbReference type="GO" id="GO:0016020">
    <property type="term" value="C:membrane"/>
    <property type="evidence" value="ECO:0007669"/>
    <property type="project" value="UniProtKB-SubCell"/>
</dbReference>
<dbReference type="EC" id="2.7.11.1" evidence="9"/>
<keyword evidence="8" id="KW-0325">Glycoprotein</keyword>
<reference evidence="9" key="3">
    <citation type="submission" date="2020-06" db="EMBL/GenBank/DDBJ databases">
        <title>Helianthus annuus Genome sequencing and assembly Release 2.</title>
        <authorList>
            <person name="Gouzy J."/>
            <person name="Langlade N."/>
            <person name="Munos S."/>
        </authorList>
    </citation>
    <scope>NUCLEOTIDE SEQUENCE</scope>
    <source>
        <tissue evidence="9">Leaves</tissue>
    </source>
</reference>
<dbReference type="EMBL" id="CM007904">
    <property type="protein sequence ID" value="OTF94236.1"/>
    <property type="molecule type" value="Genomic_DNA"/>
</dbReference>
<name>A0A251S5V1_HELAN</name>
<dbReference type="PRINTS" id="PR00019">
    <property type="entry name" value="LEURICHRPT"/>
</dbReference>
<keyword evidence="9" id="KW-0808">Transferase</keyword>
<keyword evidence="3" id="KW-0812">Transmembrane</keyword>
<evidence type="ECO:0000256" key="5">
    <source>
        <dbReference type="ARBA" id="ARBA00022737"/>
    </source>
</evidence>
<dbReference type="Pfam" id="PF13855">
    <property type="entry name" value="LRR_8"/>
    <property type="match status" value="1"/>
</dbReference>
<dbReference type="Pfam" id="PF00560">
    <property type="entry name" value="LRR_1"/>
    <property type="match status" value="1"/>
</dbReference>
<evidence type="ECO:0000256" key="8">
    <source>
        <dbReference type="ARBA" id="ARBA00023180"/>
    </source>
</evidence>
<protein>
    <submittedName>
        <fullName evidence="9">Non-specific serine/threonine protein kinase</fullName>
        <ecNumber evidence="9">2.7.11.1</ecNumber>
    </submittedName>
    <submittedName>
        <fullName evidence="10">Putative leucine-rich repeat domain, L domain-like protein</fullName>
    </submittedName>
</protein>
<dbReference type="AlphaFoldDB" id="A0A251S5V1"/>
<dbReference type="STRING" id="4232.A0A251S5V1"/>
<dbReference type="Gramene" id="mRNA:HanXRQr2_Chr15g0678751">
    <property type="protein sequence ID" value="CDS:HanXRQr2_Chr15g0678751.1"/>
    <property type="gene ID" value="HanXRQr2_Chr15g0678751"/>
</dbReference>
<evidence type="ECO:0000313" key="10">
    <source>
        <dbReference type="EMBL" id="OTF94236.1"/>
    </source>
</evidence>
<keyword evidence="5" id="KW-0677">Repeat</keyword>
<comment type="subcellular location">
    <subcellularLocation>
        <location evidence="1">Membrane</location>
        <topology evidence="1">Single-pass type I membrane protein</topology>
    </subcellularLocation>
</comment>
<accession>A0A251S5V1</accession>
<evidence type="ECO:0000256" key="3">
    <source>
        <dbReference type="ARBA" id="ARBA00022692"/>
    </source>
</evidence>
<keyword evidence="4" id="KW-0732">Signal</keyword>
<keyword evidence="2" id="KW-0433">Leucine-rich repeat</keyword>
<evidence type="ECO:0000256" key="7">
    <source>
        <dbReference type="ARBA" id="ARBA00023136"/>
    </source>
</evidence>
<dbReference type="EMBL" id="MNCJ02000330">
    <property type="protein sequence ID" value="KAF5763308.1"/>
    <property type="molecule type" value="Genomic_DNA"/>
</dbReference>
<keyword evidence="9" id="KW-0723">Serine/threonine-protein kinase</keyword>
<proteinExistence type="predicted"/>
<reference evidence="9 11" key="1">
    <citation type="journal article" date="2017" name="Nature">
        <title>The sunflower genome provides insights into oil metabolism, flowering and Asterid evolution.</title>
        <authorList>
            <person name="Badouin H."/>
            <person name="Gouzy J."/>
            <person name="Grassa C.J."/>
            <person name="Murat F."/>
            <person name="Staton S.E."/>
            <person name="Cottret L."/>
            <person name="Lelandais-Briere C."/>
            <person name="Owens G.L."/>
            <person name="Carrere S."/>
            <person name="Mayjonade B."/>
            <person name="Legrand L."/>
            <person name="Gill N."/>
            <person name="Kane N.C."/>
            <person name="Bowers J.E."/>
            <person name="Hubner S."/>
            <person name="Bellec A."/>
            <person name="Berard A."/>
            <person name="Berges H."/>
            <person name="Blanchet N."/>
            <person name="Boniface M.C."/>
            <person name="Brunel D."/>
            <person name="Catrice O."/>
            <person name="Chaidir N."/>
            <person name="Claudel C."/>
            <person name="Donnadieu C."/>
            <person name="Faraut T."/>
            <person name="Fievet G."/>
            <person name="Helmstetter N."/>
            <person name="King M."/>
            <person name="Knapp S.J."/>
            <person name="Lai Z."/>
            <person name="Le Paslier M.C."/>
            <person name="Lippi Y."/>
            <person name="Lorenzon L."/>
            <person name="Mandel J.R."/>
            <person name="Marage G."/>
            <person name="Marchand G."/>
            <person name="Marquand E."/>
            <person name="Bret-Mestries E."/>
            <person name="Morien E."/>
            <person name="Nambeesan S."/>
            <person name="Nguyen T."/>
            <person name="Pegot-Espagnet P."/>
            <person name="Pouilly N."/>
            <person name="Raftis F."/>
            <person name="Sallet E."/>
            <person name="Schiex T."/>
            <person name="Thomas J."/>
            <person name="Vandecasteele C."/>
            <person name="Vares D."/>
            <person name="Vear F."/>
            <person name="Vautrin S."/>
            <person name="Crespi M."/>
            <person name="Mangin B."/>
            <person name="Burke J.M."/>
            <person name="Salse J."/>
            <person name="Munos S."/>
            <person name="Vincourt P."/>
            <person name="Rieseberg L.H."/>
            <person name="Langlade N.B."/>
        </authorList>
    </citation>
    <scope>NUCLEOTIDE SEQUENCE [LARGE SCALE GENOMIC DNA]</scope>
    <source>
        <strain evidence="11">cv. SF193</strain>
        <tissue evidence="9">Leaves</tissue>
    </source>
</reference>
<dbReference type="OMA" id="LNVNQFW"/>
<dbReference type="PANTHER" id="PTHR48063">
    <property type="entry name" value="LRR RECEPTOR-LIKE KINASE"/>
    <property type="match status" value="1"/>
</dbReference>
<organism evidence="10 11">
    <name type="scientific">Helianthus annuus</name>
    <name type="common">Common sunflower</name>
    <dbReference type="NCBI Taxonomy" id="4232"/>
    <lineage>
        <taxon>Eukaryota</taxon>
        <taxon>Viridiplantae</taxon>
        <taxon>Streptophyta</taxon>
        <taxon>Embryophyta</taxon>
        <taxon>Tracheophyta</taxon>
        <taxon>Spermatophyta</taxon>
        <taxon>Magnoliopsida</taxon>
        <taxon>eudicotyledons</taxon>
        <taxon>Gunneridae</taxon>
        <taxon>Pentapetalae</taxon>
        <taxon>asterids</taxon>
        <taxon>campanulids</taxon>
        <taxon>Asterales</taxon>
        <taxon>Asteraceae</taxon>
        <taxon>Asteroideae</taxon>
        <taxon>Heliantheae alliance</taxon>
        <taxon>Heliantheae</taxon>
        <taxon>Helianthus</taxon>
    </lineage>
</organism>
<dbReference type="FunFam" id="3.80.10.10:FF:000383">
    <property type="entry name" value="Leucine-rich repeat receptor protein kinase EMS1"/>
    <property type="match status" value="1"/>
</dbReference>
<dbReference type="Proteomes" id="UP000215914">
    <property type="component" value="Chromosome 15"/>
</dbReference>
<dbReference type="Gene3D" id="3.80.10.10">
    <property type="entry name" value="Ribonuclease Inhibitor"/>
    <property type="match status" value="1"/>
</dbReference>
<evidence type="ECO:0000256" key="4">
    <source>
        <dbReference type="ARBA" id="ARBA00022729"/>
    </source>
</evidence>